<sequence length="50" mass="5832">MENHKSDCNRRERKRSAPNHRACLTSCAVTCYLLFDTLYTVMTFSVKSMD</sequence>
<accession>A0A0E9QKY4</accession>
<keyword evidence="1" id="KW-0472">Membrane</keyword>
<reference evidence="2" key="1">
    <citation type="submission" date="2014-11" db="EMBL/GenBank/DDBJ databases">
        <authorList>
            <person name="Amaro Gonzalez C."/>
        </authorList>
    </citation>
    <scope>NUCLEOTIDE SEQUENCE</scope>
</reference>
<dbReference type="AlphaFoldDB" id="A0A0E9QKY4"/>
<reference evidence="2" key="2">
    <citation type="journal article" date="2015" name="Fish Shellfish Immunol.">
        <title>Early steps in the European eel (Anguilla anguilla)-Vibrio vulnificus interaction in the gills: Role of the RtxA13 toxin.</title>
        <authorList>
            <person name="Callol A."/>
            <person name="Pajuelo D."/>
            <person name="Ebbesson L."/>
            <person name="Teles M."/>
            <person name="MacKenzie S."/>
            <person name="Amaro C."/>
        </authorList>
    </citation>
    <scope>NUCLEOTIDE SEQUENCE</scope>
</reference>
<evidence type="ECO:0000313" key="2">
    <source>
        <dbReference type="EMBL" id="JAH17010.1"/>
    </source>
</evidence>
<protein>
    <submittedName>
        <fullName evidence="2">Uncharacterized protein</fullName>
    </submittedName>
</protein>
<organism evidence="2">
    <name type="scientific">Anguilla anguilla</name>
    <name type="common">European freshwater eel</name>
    <name type="synonym">Muraena anguilla</name>
    <dbReference type="NCBI Taxonomy" id="7936"/>
    <lineage>
        <taxon>Eukaryota</taxon>
        <taxon>Metazoa</taxon>
        <taxon>Chordata</taxon>
        <taxon>Craniata</taxon>
        <taxon>Vertebrata</taxon>
        <taxon>Euteleostomi</taxon>
        <taxon>Actinopterygii</taxon>
        <taxon>Neopterygii</taxon>
        <taxon>Teleostei</taxon>
        <taxon>Anguilliformes</taxon>
        <taxon>Anguillidae</taxon>
        <taxon>Anguilla</taxon>
    </lineage>
</organism>
<evidence type="ECO:0000256" key="1">
    <source>
        <dbReference type="SAM" id="Phobius"/>
    </source>
</evidence>
<name>A0A0E9QKY4_ANGAN</name>
<dbReference type="EMBL" id="GBXM01091567">
    <property type="protein sequence ID" value="JAH17010.1"/>
    <property type="molecule type" value="Transcribed_RNA"/>
</dbReference>
<keyword evidence="1" id="KW-1133">Transmembrane helix</keyword>
<proteinExistence type="predicted"/>
<feature type="transmembrane region" description="Helical" evidence="1">
    <location>
        <begin position="21"/>
        <end position="42"/>
    </location>
</feature>
<keyword evidence="1" id="KW-0812">Transmembrane</keyword>